<dbReference type="GO" id="GO:0016810">
    <property type="term" value="F:hydrolase activity, acting on carbon-nitrogen (but not peptide) bonds"/>
    <property type="evidence" value="ECO:0007669"/>
    <property type="project" value="InterPro"/>
</dbReference>
<dbReference type="RefSeq" id="WP_183939117.1">
    <property type="nucleotide sequence ID" value="NZ_BAABBG010000001.1"/>
</dbReference>
<proteinExistence type="predicted"/>
<keyword evidence="3" id="KW-1185">Reference proteome</keyword>
<dbReference type="SUPFAM" id="SSF51556">
    <property type="entry name" value="Metallo-dependent hydrolases"/>
    <property type="match status" value="1"/>
</dbReference>
<dbReference type="Gene3D" id="2.30.40.10">
    <property type="entry name" value="Urease, subunit C, domain 1"/>
    <property type="match status" value="1"/>
</dbReference>
<dbReference type="AlphaFoldDB" id="A0A840AUU8"/>
<sequence>MKFDRRGMLAGIGALPLASVAAKAFARDPVTVFEANFVTMEPSLPEARFVAVSGGIILGLADSVAALTPWTANREAKLDRSFAGKTVFPGLIDPHIHPMQSAVMLNVPFIAPDDWVLPRVNSAGVRTAAGYRERLRALLASDASHPLITWGYHELFHGALDRSMLDELAPDRPLVVWQRSFHEVIVNSSMLREWGLADEAAFNAALAATKADPAHFSFRQGLFSETALPLALAKMRPVILAADKLKAGMADLRTLMLRHGVTTTADMATGIFAGFDVEAGLIRSAFEASDCAARIDLVPMANELDKVTDIDAWYKTARDRLEGNHLRVPRRVKLLADGAYFGQNMRMNPPGYTDGHLGKWITEPADFARQVRRYWEAGLSLHIHVNGDEGLDVVLNTLEPVITGLRSARQTVTLEHLGYSTEAQNRRISRLGLFVSGQPNYVRVLGDAYAAHGLGPDRAATMDRFGSLERLGVPLGLHSDFNMAPIDPFYLAWIAASRITLDGNTLAPQERLSVGKALRAITIEAAQVIGRDHEIGSIAAGKRADFAVLDRDPRKIGAAMLRQTKVEATVYEGRIFNV</sequence>
<dbReference type="Gene3D" id="3.20.20.140">
    <property type="entry name" value="Metal-dependent hydrolases"/>
    <property type="match status" value="1"/>
</dbReference>
<organism evidence="2 3">
    <name type="scientific">Sphingorhabdus rigui</name>
    <dbReference type="NCBI Taxonomy" id="1282858"/>
    <lineage>
        <taxon>Bacteria</taxon>
        <taxon>Pseudomonadati</taxon>
        <taxon>Pseudomonadota</taxon>
        <taxon>Alphaproteobacteria</taxon>
        <taxon>Sphingomonadales</taxon>
        <taxon>Sphingomonadaceae</taxon>
        <taxon>Sphingorhabdus</taxon>
    </lineage>
</organism>
<dbReference type="SUPFAM" id="SSF51338">
    <property type="entry name" value="Composite domain of metallo-dependent hydrolases"/>
    <property type="match status" value="1"/>
</dbReference>
<dbReference type="InterPro" id="IPR011059">
    <property type="entry name" value="Metal-dep_hydrolase_composite"/>
</dbReference>
<dbReference type="PANTHER" id="PTHR22642">
    <property type="entry name" value="IMIDAZOLONEPROPIONASE"/>
    <property type="match status" value="1"/>
</dbReference>
<accession>A0A840AUU8</accession>
<gene>
    <name evidence="2" type="ORF">GGR91_000150</name>
</gene>
<dbReference type="Gene3D" id="3.10.310.70">
    <property type="match status" value="1"/>
</dbReference>
<dbReference type="Pfam" id="PF07969">
    <property type="entry name" value="Amidohydro_3"/>
    <property type="match status" value="1"/>
</dbReference>
<evidence type="ECO:0000313" key="2">
    <source>
        <dbReference type="EMBL" id="MBB3941928.1"/>
    </source>
</evidence>
<dbReference type="InterPro" id="IPR032466">
    <property type="entry name" value="Metal_Hydrolase"/>
</dbReference>
<dbReference type="InterPro" id="IPR013108">
    <property type="entry name" value="Amidohydro_3"/>
</dbReference>
<dbReference type="EMBL" id="JACIEA010000001">
    <property type="protein sequence ID" value="MBB3941928.1"/>
    <property type="molecule type" value="Genomic_DNA"/>
</dbReference>
<dbReference type="Proteomes" id="UP000581447">
    <property type="component" value="Unassembled WGS sequence"/>
</dbReference>
<reference evidence="2 3" key="1">
    <citation type="submission" date="2020-08" db="EMBL/GenBank/DDBJ databases">
        <title>Genomic Encyclopedia of Type Strains, Phase IV (KMG-IV): sequencing the most valuable type-strain genomes for metagenomic binning, comparative biology and taxonomic classification.</title>
        <authorList>
            <person name="Goeker M."/>
        </authorList>
    </citation>
    <scope>NUCLEOTIDE SEQUENCE [LARGE SCALE GENOMIC DNA]</scope>
    <source>
        <strain evidence="2 3">DSM 29050</strain>
    </source>
</reference>
<evidence type="ECO:0000313" key="3">
    <source>
        <dbReference type="Proteomes" id="UP000581447"/>
    </source>
</evidence>
<feature type="domain" description="Amidohydrolase 3" evidence="1">
    <location>
        <begin position="84"/>
        <end position="575"/>
    </location>
</feature>
<dbReference type="PANTHER" id="PTHR22642:SF2">
    <property type="entry name" value="PROTEIN LONG AFTER FAR-RED 3"/>
    <property type="match status" value="1"/>
</dbReference>
<name>A0A840AUU8_9SPHN</name>
<evidence type="ECO:0000259" key="1">
    <source>
        <dbReference type="Pfam" id="PF07969"/>
    </source>
</evidence>
<protein>
    <recommendedName>
        <fullName evidence="1">Amidohydrolase 3 domain-containing protein</fullName>
    </recommendedName>
</protein>
<comment type="caution">
    <text evidence="2">The sequence shown here is derived from an EMBL/GenBank/DDBJ whole genome shotgun (WGS) entry which is preliminary data.</text>
</comment>